<protein>
    <submittedName>
        <fullName evidence="1">Uncharacterized protein</fullName>
    </submittedName>
</protein>
<name>A0A7Z0EGV6_9MICO</name>
<evidence type="ECO:0000313" key="2">
    <source>
        <dbReference type="Proteomes" id="UP000537260"/>
    </source>
</evidence>
<dbReference type="Proteomes" id="UP000537260">
    <property type="component" value="Unassembled WGS sequence"/>
</dbReference>
<reference evidence="1 2" key="1">
    <citation type="submission" date="2020-07" db="EMBL/GenBank/DDBJ databases">
        <title>Sequencing the genomes of 1000 actinobacteria strains.</title>
        <authorList>
            <person name="Klenk H.-P."/>
        </authorList>
    </citation>
    <scope>NUCLEOTIDE SEQUENCE [LARGE SCALE GENOMIC DNA]</scope>
    <source>
        <strain evidence="1 2">LI1</strain>
    </source>
</reference>
<comment type="caution">
    <text evidence="1">The sequence shown here is derived from an EMBL/GenBank/DDBJ whole genome shotgun (WGS) entry which is preliminary data.</text>
</comment>
<proteinExistence type="predicted"/>
<evidence type="ECO:0000313" key="1">
    <source>
        <dbReference type="EMBL" id="NYJ21010.1"/>
    </source>
</evidence>
<organism evidence="1 2">
    <name type="scientific">Glaciibacter psychrotolerans</name>
    <dbReference type="NCBI Taxonomy" id="670054"/>
    <lineage>
        <taxon>Bacteria</taxon>
        <taxon>Bacillati</taxon>
        <taxon>Actinomycetota</taxon>
        <taxon>Actinomycetes</taxon>
        <taxon>Micrococcales</taxon>
        <taxon>Microbacteriaceae</taxon>
        <taxon>Glaciibacter</taxon>
    </lineage>
</organism>
<accession>A0A7Z0EGV6</accession>
<sequence length="60" mass="6494">MGGEGGDEEGNLISGGASEVLINSGRTFHVKHPKIGDRVPHIVTQRVEHRTLNLVSYEKA</sequence>
<keyword evidence="2" id="KW-1185">Reference proteome</keyword>
<gene>
    <name evidence="1" type="ORF">HNR05_002801</name>
</gene>
<dbReference type="AlphaFoldDB" id="A0A7Z0EGV6"/>
<dbReference type="EMBL" id="JACCFM010000001">
    <property type="protein sequence ID" value="NYJ21010.1"/>
    <property type="molecule type" value="Genomic_DNA"/>
</dbReference>